<feature type="signal peptide" evidence="1">
    <location>
        <begin position="1"/>
        <end position="23"/>
    </location>
</feature>
<dbReference type="AlphaFoldDB" id="A0AA84ZMT3"/>
<dbReference type="Proteomes" id="UP000050790">
    <property type="component" value="Unassembled WGS sequence"/>
</dbReference>
<evidence type="ECO:0000256" key="1">
    <source>
        <dbReference type="SAM" id="SignalP"/>
    </source>
</evidence>
<protein>
    <submittedName>
        <fullName evidence="3">Kinesin motor domain-containing protein</fullName>
    </submittedName>
</protein>
<keyword evidence="1" id="KW-0732">Signal</keyword>
<feature type="chain" id="PRO_5041723734" evidence="1">
    <location>
        <begin position="24"/>
        <end position="115"/>
    </location>
</feature>
<organism evidence="2 3">
    <name type="scientific">Schistosoma margrebowiei</name>
    <dbReference type="NCBI Taxonomy" id="48269"/>
    <lineage>
        <taxon>Eukaryota</taxon>
        <taxon>Metazoa</taxon>
        <taxon>Spiralia</taxon>
        <taxon>Lophotrochozoa</taxon>
        <taxon>Platyhelminthes</taxon>
        <taxon>Trematoda</taxon>
        <taxon>Digenea</taxon>
        <taxon>Strigeidida</taxon>
        <taxon>Schistosomatoidea</taxon>
        <taxon>Schistosomatidae</taxon>
        <taxon>Schistosoma</taxon>
    </lineage>
</organism>
<sequence>MSVSSKINVILLILLVKFVITNSSSYSACTKRLEVLFRHCLLSGLISKRCLGLNERVISSSYSGIEELKKLCNSCRGCEVSFMSCSVNKLDSIDNRECSQAKMYSNTFRRKLAAK</sequence>
<dbReference type="WBParaSite" id="SMRG1_37630.1">
    <property type="protein sequence ID" value="SMRG1_37630.1"/>
    <property type="gene ID" value="SMRG1_37630"/>
</dbReference>
<proteinExistence type="predicted"/>
<reference evidence="3" key="1">
    <citation type="submission" date="2023-11" db="UniProtKB">
        <authorList>
            <consortium name="WormBaseParasite"/>
        </authorList>
    </citation>
    <scope>IDENTIFICATION</scope>
</reference>
<evidence type="ECO:0000313" key="3">
    <source>
        <dbReference type="WBParaSite" id="SMRG1_37630.1"/>
    </source>
</evidence>
<accession>A0AA84ZMT3</accession>
<evidence type="ECO:0000313" key="2">
    <source>
        <dbReference type="Proteomes" id="UP000050790"/>
    </source>
</evidence>
<name>A0AA84ZMT3_9TREM</name>